<comment type="caution">
    <text evidence="9">The sequence shown here is derived from an EMBL/GenBank/DDBJ whole genome shotgun (WGS) entry which is preliminary data.</text>
</comment>
<dbReference type="InterPro" id="IPR041679">
    <property type="entry name" value="DNA2/NAM7-like_C"/>
</dbReference>
<evidence type="ECO:0000256" key="5">
    <source>
        <dbReference type="ARBA" id="ARBA00022840"/>
    </source>
</evidence>
<dbReference type="InterPro" id="IPR045529">
    <property type="entry name" value="DUF6469"/>
</dbReference>
<dbReference type="CDD" id="cd18808">
    <property type="entry name" value="SF1_C_Upf1"/>
    <property type="match status" value="1"/>
</dbReference>
<gene>
    <name evidence="9" type="ORF">CEURO_LOCUS17165</name>
</gene>
<dbReference type="GO" id="GO:0016787">
    <property type="term" value="F:hydrolase activity"/>
    <property type="evidence" value="ECO:0007669"/>
    <property type="project" value="UniProtKB-KW"/>
</dbReference>
<keyword evidence="5" id="KW-0067">ATP-binding</keyword>
<comment type="subcellular location">
    <subcellularLocation>
        <location evidence="1">Plastid</location>
    </subcellularLocation>
</comment>
<feature type="domain" description="DNA2/NAM7 helicase helicase" evidence="6">
    <location>
        <begin position="255"/>
        <end position="371"/>
    </location>
</feature>
<feature type="domain" description="DUF6469" evidence="8">
    <location>
        <begin position="122"/>
        <end position="207"/>
    </location>
</feature>
<keyword evidence="4" id="KW-0347">Helicase</keyword>
<proteinExistence type="predicted"/>
<keyword evidence="2" id="KW-0547">Nucleotide-binding</keyword>
<dbReference type="OrthoDB" id="6513042at2759"/>
<feature type="domain" description="DNA2/NAM7 helicase-like C-terminal" evidence="7">
    <location>
        <begin position="676"/>
        <end position="872"/>
    </location>
</feature>
<organism evidence="9 10">
    <name type="scientific">Cuscuta europaea</name>
    <name type="common">European dodder</name>
    <dbReference type="NCBI Taxonomy" id="41803"/>
    <lineage>
        <taxon>Eukaryota</taxon>
        <taxon>Viridiplantae</taxon>
        <taxon>Streptophyta</taxon>
        <taxon>Embryophyta</taxon>
        <taxon>Tracheophyta</taxon>
        <taxon>Spermatophyta</taxon>
        <taxon>Magnoliopsida</taxon>
        <taxon>eudicotyledons</taxon>
        <taxon>Gunneridae</taxon>
        <taxon>Pentapetalae</taxon>
        <taxon>asterids</taxon>
        <taxon>lamiids</taxon>
        <taxon>Solanales</taxon>
        <taxon>Convolvulaceae</taxon>
        <taxon>Cuscuteae</taxon>
        <taxon>Cuscuta</taxon>
        <taxon>Cuscuta subgen. Cuscuta</taxon>
    </lineage>
</organism>
<dbReference type="PANTHER" id="PTHR10887:SF519">
    <property type="entry name" value="HELICASE ATP-BINDING DOMAIN-CONTAINING PROTEIN"/>
    <property type="match status" value="1"/>
</dbReference>
<evidence type="ECO:0000256" key="2">
    <source>
        <dbReference type="ARBA" id="ARBA00022741"/>
    </source>
</evidence>
<dbReference type="FunFam" id="3.40.50.300:FF:000326">
    <property type="entry name" value="P-loop containing nucleoside triphosphate hydrolase"/>
    <property type="match status" value="1"/>
</dbReference>
<dbReference type="Proteomes" id="UP001152484">
    <property type="component" value="Unassembled WGS sequence"/>
</dbReference>
<dbReference type="Pfam" id="PF13086">
    <property type="entry name" value="AAA_11"/>
    <property type="match status" value="2"/>
</dbReference>
<evidence type="ECO:0000256" key="1">
    <source>
        <dbReference type="ARBA" id="ARBA00004474"/>
    </source>
</evidence>
<dbReference type="PANTHER" id="PTHR10887">
    <property type="entry name" value="DNA2/NAM7 HELICASE FAMILY"/>
    <property type="match status" value="1"/>
</dbReference>
<dbReference type="Pfam" id="PF13087">
    <property type="entry name" value="AAA_12"/>
    <property type="match status" value="1"/>
</dbReference>
<dbReference type="GO" id="GO:0009536">
    <property type="term" value="C:plastid"/>
    <property type="evidence" value="ECO:0007669"/>
    <property type="project" value="UniProtKB-SubCell"/>
</dbReference>
<dbReference type="InterPro" id="IPR045055">
    <property type="entry name" value="DNA2/NAM7-like"/>
</dbReference>
<reference evidence="9" key="1">
    <citation type="submission" date="2022-07" db="EMBL/GenBank/DDBJ databases">
        <authorList>
            <person name="Macas J."/>
            <person name="Novak P."/>
            <person name="Neumann P."/>
        </authorList>
    </citation>
    <scope>NUCLEOTIDE SEQUENCE</scope>
</reference>
<dbReference type="AlphaFoldDB" id="A0A9P0ZN43"/>
<dbReference type="GO" id="GO:0005694">
    <property type="term" value="C:chromosome"/>
    <property type="evidence" value="ECO:0007669"/>
    <property type="project" value="UniProtKB-ARBA"/>
</dbReference>
<dbReference type="GO" id="GO:0004386">
    <property type="term" value="F:helicase activity"/>
    <property type="evidence" value="ECO:0007669"/>
    <property type="project" value="UniProtKB-KW"/>
</dbReference>
<evidence type="ECO:0000313" key="9">
    <source>
        <dbReference type="EMBL" id="CAH9106041.1"/>
    </source>
</evidence>
<sequence length="1058" mass="119697">MIKVEADDDSEATIHQNNDIVDVVLSWSFEDVLNKDLYKDKVQNIPLEFESLSSYLRAFALPLVEETHADLFSSIDTVSNTSTYRIMSIESEKEELGYDGLSKKPIFTIETETKDASRDPETGDLIAFTDVIPKCVEDLSRPAVPYLTALVQRVSDKRDHFRIQILSSKHILRELANQILQENKTLYAVFLINMLTNIRIWTALNLRSEGRNLKIIEKVLQPSYSSKERCSHCLKNGTYSASKCQVLASTRSMTLNEFQQEAVEICFAIKYCDHESTTKLIWGPPGTGKTKTTCALLFALLSQKCRTLTCAPTNIAVVEVASRLMRLVMESLNCLSYGYGLGDVVLFGNKKRMKLVDESELVHVFLDHRIKVLKSCLAPKSGWSHMLDSLVCLIQDPEYQFKVYLTNDQDDDECYNIEYKDGYCSDSCGSMDKGFKYEANMRIWHEVFAKSLKLDKKENRAARQGCQNKKSVPKKDGNLPRRRARLKFEEFLIKKLSCKVEDIKFCIVNLISHLPTSLLSIGVANDMTKALKLLGYFHSLLCRFMVAGGNLREVFAKRRGEQRNVDGCIELELVKNECLLILESLPKRFFVKADTYSMREEILESSCLLFCTASSAIKLYCTEVELLVIDEAAQLKECESTIPLQIPGLRHAVLIGDEQQLPALVKSEICKEIGFGRSLFQRLATKGYKKHLLSVQYRMHPSISSFPNKAFYQNRIFDSPSVKSEVYEKSFLQGDMYGTYSFIDVRCGNEEVISGHKFRNMVEVAVVCEVVANLFRECARWKQKVTVGIISPYAAQVDAIKENVLTAYNMHAYNGFSVDVRSVDGFQGGEKDIIIISTVRSNGSGSVGFLTSSQRANVALTRARHALWIIGNGATLKGRDSVWRQVVNDAKSRKCFYDACEDINLAKAMAASLVDVDILDIRLYLEQRLFKSAKFQVVNVHESFWKAMSRISSIDFRKKAISVLMKISDGSHQQPQNNQLCVTNNNKMLTESLLYEIDGLVYIVATLDTVQEASKVTELINIWDIRPLVDNNNNNNNHQDPLLQLCLQFAALSLKGEP</sequence>
<keyword evidence="10" id="KW-1185">Reference proteome</keyword>
<dbReference type="InterPro" id="IPR047187">
    <property type="entry name" value="SF1_C_Upf1"/>
</dbReference>
<protein>
    <submittedName>
        <fullName evidence="9">Uncharacterized protein</fullName>
    </submittedName>
</protein>
<name>A0A9P0ZN43_CUSEU</name>
<keyword evidence="3" id="KW-0378">Hydrolase</keyword>
<dbReference type="InterPro" id="IPR027417">
    <property type="entry name" value="P-loop_NTPase"/>
</dbReference>
<dbReference type="EMBL" id="CAMAPE010000048">
    <property type="protein sequence ID" value="CAH9106041.1"/>
    <property type="molecule type" value="Genomic_DNA"/>
</dbReference>
<dbReference type="InterPro" id="IPR041677">
    <property type="entry name" value="DNA2/NAM7_AAA_11"/>
</dbReference>
<dbReference type="GO" id="GO:0005524">
    <property type="term" value="F:ATP binding"/>
    <property type="evidence" value="ECO:0007669"/>
    <property type="project" value="UniProtKB-KW"/>
</dbReference>
<evidence type="ECO:0000259" key="7">
    <source>
        <dbReference type="Pfam" id="PF13087"/>
    </source>
</evidence>
<evidence type="ECO:0000259" key="6">
    <source>
        <dbReference type="Pfam" id="PF13086"/>
    </source>
</evidence>
<feature type="domain" description="DNA2/NAM7 helicase helicase" evidence="6">
    <location>
        <begin position="596"/>
        <end position="668"/>
    </location>
</feature>
<dbReference type="SUPFAM" id="SSF52540">
    <property type="entry name" value="P-loop containing nucleoside triphosphate hydrolases"/>
    <property type="match status" value="1"/>
</dbReference>
<dbReference type="Pfam" id="PF20073">
    <property type="entry name" value="DUF6469"/>
    <property type="match status" value="1"/>
</dbReference>
<dbReference type="Gene3D" id="3.40.50.300">
    <property type="entry name" value="P-loop containing nucleotide triphosphate hydrolases"/>
    <property type="match status" value="2"/>
</dbReference>
<evidence type="ECO:0000256" key="4">
    <source>
        <dbReference type="ARBA" id="ARBA00022806"/>
    </source>
</evidence>
<evidence type="ECO:0000259" key="8">
    <source>
        <dbReference type="Pfam" id="PF20073"/>
    </source>
</evidence>
<evidence type="ECO:0000256" key="3">
    <source>
        <dbReference type="ARBA" id="ARBA00022801"/>
    </source>
</evidence>
<evidence type="ECO:0000313" key="10">
    <source>
        <dbReference type="Proteomes" id="UP001152484"/>
    </source>
</evidence>
<accession>A0A9P0ZN43</accession>